<keyword evidence="2" id="KW-1185">Reference proteome</keyword>
<comment type="caution">
    <text evidence="1">The sequence shown here is derived from an EMBL/GenBank/DDBJ whole genome shotgun (WGS) entry which is preliminary data.</text>
</comment>
<accession>A0ABQ9Y5K2</accession>
<dbReference type="Proteomes" id="UP001281761">
    <property type="component" value="Unassembled WGS sequence"/>
</dbReference>
<evidence type="ECO:0000313" key="1">
    <source>
        <dbReference type="EMBL" id="KAK2959027.1"/>
    </source>
</evidence>
<reference evidence="1 2" key="1">
    <citation type="journal article" date="2022" name="bioRxiv">
        <title>Genomics of Preaxostyla Flagellates Illuminates Evolutionary Transitions and the Path Towards Mitochondrial Loss.</title>
        <authorList>
            <person name="Novak L.V.F."/>
            <person name="Treitli S.C."/>
            <person name="Pyrih J."/>
            <person name="Halakuc P."/>
            <person name="Pipaliya S.V."/>
            <person name="Vacek V."/>
            <person name="Brzon O."/>
            <person name="Soukal P."/>
            <person name="Eme L."/>
            <person name="Dacks J.B."/>
            <person name="Karnkowska A."/>
            <person name="Elias M."/>
            <person name="Hampl V."/>
        </authorList>
    </citation>
    <scope>NUCLEOTIDE SEQUENCE [LARGE SCALE GENOMIC DNA]</scope>
    <source>
        <strain evidence="1">NAU3</strain>
        <tissue evidence="1">Gut</tissue>
    </source>
</reference>
<organism evidence="1 2">
    <name type="scientific">Blattamonas nauphoetae</name>
    <dbReference type="NCBI Taxonomy" id="2049346"/>
    <lineage>
        <taxon>Eukaryota</taxon>
        <taxon>Metamonada</taxon>
        <taxon>Preaxostyla</taxon>
        <taxon>Oxymonadida</taxon>
        <taxon>Blattamonas</taxon>
    </lineage>
</organism>
<dbReference type="EMBL" id="JARBJD010000033">
    <property type="protein sequence ID" value="KAK2959027.1"/>
    <property type="molecule type" value="Genomic_DNA"/>
</dbReference>
<sequence>MLTVSLNPLMSPGYVSDGACDILGQSLATISSRRDNVDLTKSSLDDVRSGRIDLVKPEQDPSESPCSSTIPLPITWLRTTIRNKDQICGDSTQLRPLMLKKLLVLVSKYDWALSTILDVDYIKPLLHCCAKTQPRHVPISLPKLLSLIGADLLVYTQIC</sequence>
<name>A0ABQ9Y5K2_9EUKA</name>
<evidence type="ECO:0000313" key="2">
    <source>
        <dbReference type="Proteomes" id="UP001281761"/>
    </source>
</evidence>
<protein>
    <submittedName>
        <fullName evidence="1">Uncharacterized protein</fullName>
    </submittedName>
</protein>
<gene>
    <name evidence="1" type="ORF">BLNAU_6043</name>
</gene>
<proteinExistence type="predicted"/>